<dbReference type="HAMAP" id="MF_00197">
    <property type="entry name" value="DAP_epimerase"/>
    <property type="match status" value="1"/>
</dbReference>
<dbReference type="GO" id="GO:0008837">
    <property type="term" value="F:diaminopimelate epimerase activity"/>
    <property type="evidence" value="ECO:0007669"/>
    <property type="project" value="UniProtKB-EC"/>
</dbReference>
<comment type="subcellular location">
    <subcellularLocation>
        <location evidence="3">Cytoplasm</location>
    </subcellularLocation>
</comment>
<dbReference type="Gene3D" id="3.10.310.10">
    <property type="entry name" value="Diaminopimelate Epimerase, Chain A, domain 1"/>
    <property type="match status" value="2"/>
</dbReference>
<name>A0ABY4TV67_9SPHN</name>
<dbReference type="NCBIfam" id="TIGR00652">
    <property type="entry name" value="DapF"/>
    <property type="match status" value="1"/>
</dbReference>
<feature type="binding site" evidence="3">
    <location>
        <position position="13"/>
    </location>
    <ligand>
        <name>substrate</name>
    </ligand>
</feature>
<dbReference type="Pfam" id="PF01678">
    <property type="entry name" value="DAP_epimerase"/>
    <property type="match status" value="2"/>
</dbReference>
<sequence length="324" mass="33057">MRFAFIKCHGSGNDFPLIDARALDLSDGEWASVARALSDRAGPVGSDGVLLLTAGGGDCAFGMRMFNADGSEAETCLNGLRCVARAGFEALGVDAARVRLKVSTASVARVDALAPGVVTVQTRAGPASTDPVDVGLRVAAPVIDAAIAGLPSDRRFTAVAMPNPHLVSFVERVDEAELVTLGQWCEAGPALLADRANVSFVELRDDGLFVRTFERGVGLTDACGSAMAASVYAAGLTGRVAFGREIVVRNPGGFVRGTATAPQAGAVVTIAGNATFEWDGAIDIDLATGAPGPLTITRRRDDEVAAWAAVAVPASASASASASA</sequence>
<dbReference type="Proteomes" id="UP001055580">
    <property type="component" value="Chromosome"/>
</dbReference>
<dbReference type="EC" id="5.1.1.7" evidence="3 4"/>
<evidence type="ECO:0000256" key="3">
    <source>
        <dbReference type="HAMAP-Rule" id="MF_00197"/>
    </source>
</evidence>
<organism evidence="5 6">
    <name type="scientific">Sphingomonas donggukensis</name>
    <dbReference type="NCBI Taxonomy" id="2949093"/>
    <lineage>
        <taxon>Bacteria</taxon>
        <taxon>Pseudomonadati</taxon>
        <taxon>Pseudomonadota</taxon>
        <taxon>Alphaproteobacteria</taxon>
        <taxon>Sphingomonadales</taxon>
        <taxon>Sphingomonadaceae</taxon>
        <taxon>Sphingomonas</taxon>
    </lineage>
</organism>
<gene>
    <name evidence="3 5" type="primary">dapF</name>
    <name evidence="5" type="ORF">M9980_10905</name>
</gene>
<dbReference type="RefSeq" id="WP_250750607.1">
    <property type="nucleotide sequence ID" value="NZ_CP098401.1"/>
</dbReference>
<feature type="site" description="Could be important to modulate the pK values of the two catalytic cysteine residues" evidence="3">
    <location>
        <position position="165"/>
    </location>
</feature>
<feature type="binding site" evidence="3">
    <location>
        <begin position="224"/>
        <end position="225"/>
    </location>
    <ligand>
        <name>substrate</name>
    </ligand>
</feature>
<feature type="active site" description="Proton acceptor" evidence="3">
    <location>
        <position position="223"/>
    </location>
</feature>
<comment type="caution">
    <text evidence="3">Lacks conserved residue(s) required for the propagation of feature annotation.</text>
</comment>
<feature type="site" description="Could be important to modulate the pK values of the two catalytic cysteine residues" evidence="3">
    <location>
        <position position="214"/>
    </location>
</feature>
<comment type="catalytic activity">
    <reaction evidence="3">
        <text>(2S,6S)-2,6-diaminopimelate = meso-2,6-diaminopimelate</text>
        <dbReference type="Rhea" id="RHEA:15393"/>
        <dbReference type="ChEBI" id="CHEBI:57609"/>
        <dbReference type="ChEBI" id="CHEBI:57791"/>
        <dbReference type="EC" id="5.1.1.7"/>
    </reaction>
</comment>
<evidence type="ECO:0000313" key="5">
    <source>
        <dbReference type="EMBL" id="URW75064.1"/>
    </source>
</evidence>
<dbReference type="EMBL" id="CP098401">
    <property type="protein sequence ID" value="URW75064.1"/>
    <property type="molecule type" value="Genomic_DNA"/>
</dbReference>
<feature type="binding site" evidence="3">
    <location>
        <position position="197"/>
    </location>
    <ligand>
        <name>substrate</name>
    </ligand>
</feature>
<evidence type="ECO:0000256" key="2">
    <source>
        <dbReference type="ARBA" id="ARBA00023235"/>
    </source>
</evidence>
<evidence type="ECO:0000256" key="1">
    <source>
        <dbReference type="ARBA" id="ARBA00010219"/>
    </source>
</evidence>
<dbReference type="SUPFAM" id="SSF54506">
    <property type="entry name" value="Diaminopimelate epimerase-like"/>
    <property type="match status" value="2"/>
</dbReference>
<dbReference type="InterPro" id="IPR001653">
    <property type="entry name" value="DAP_epimerase_DapF"/>
</dbReference>
<feature type="binding site" evidence="3">
    <location>
        <position position="67"/>
    </location>
    <ligand>
        <name>substrate</name>
    </ligand>
</feature>
<keyword evidence="6" id="KW-1185">Reference proteome</keyword>
<comment type="subunit">
    <text evidence="3">Homodimer.</text>
</comment>
<keyword evidence="3" id="KW-0457">Lysine biosynthesis</keyword>
<reference evidence="5" key="1">
    <citation type="submission" date="2022-05" db="EMBL/GenBank/DDBJ databases">
        <title>Sphingomonas sp. strain RMG20 Genome sequencing and assembly.</title>
        <authorList>
            <person name="Kim I."/>
        </authorList>
    </citation>
    <scope>NUCLEOTIDE SEQUENCE</scope>
    <source>
        <strain evidence="5">RMG20</strain>
    </source>
</reference>
<keyword evidence="3" id="KW-0963">Cytoplasm</keyword>
<dbReference type="PANTHER" id="PTHR31689">
    <property type="entry name" value="DIAMINOPIMELATE EPIMERASE, CHLOROPLASTIC"/>
    <property type="match status" value="1"/>
</dbReference>
<comment type="similarity">
    <text evidence="1 3">Belongs to the diaminopimelate epimerase family.</text>
</comment>
<feature type="active site" description="Proton donor" evidence="3">
    <location>
        <position position="76"/>
    </location>
</feature>
<comment type="function">
    <text evidence="3">Catalyzes the stereoinversion of LL-2,6-diaminopimelate (L,L-DAP) to meso-diaminopimelate (meso-DAP), a precursor of L-lysine and an essential component of the bacterial peptidoglycan.</text>
</comment>
<keyword evidence="3" id="KW-0028">Amino-acid biosynthesis</keyword>
<evidence type="ECO:0000313" key="6">
    <source>
        <dbReference type="Proteomes" id="UP001055580"/>
    </source>
</evidence>
<accession>A0ABY4TV67</accession>
<proteinExistence type="inferred from homology"/>
<protein>
    <recommendedName>
        <fullName evidence="3 4">Diaminopimelate epimerase</fullName>
        <shortName evidence="3">DAP epimerase</shortName>
        <ecNumber evidence="3 4">5.1.1.7</ecNumber>
    </recommendedName>
    <alternativeName>
        <fullName evidence="3">PLP-independent amino acid racemase</fullName>
    </alternativeName>
</protein>
<keyword evidence="2 3" id="KW-0413">Isomerase</keyword>
<feature type="binding site" evidence="3">
    <location>
        <begin position="214"/>
        <end position="215"/>
    </location>
    <ligand>
        <name>substrate</name>
    </ligand>
</feature>
<dbReference type="PANTHER" id="PTHR31689:SF0">
    <property type="entry name" value="DIAMINOPIMELATE EPIMERASE"/>
    <property type="match status" value="1"/>
</dbReference>
<feature type="binding site" evidence="3">
    <location>
        <position position="163"/>
    </location>
    <ligand>
        <name>substrate</name>
    </ligand>
</feature>
<evidence type="ECO:0000256" key="4">
    <source>
        <dbReference type="NCBIfam" id="TIGR00652"/>
    </source>
</evidence>
<comment type="pathway">
    <text evidence="3">Amino-acid biosynthesis; L-lysine biosynthesis via DAP pathway; DL-2,6-diaminopimelate from LL-2,6-diaminopimelate: step 1/1.</text>
</comment>